<dbReference type="GO" id="GO:0005524">
    <property type="term" value="F:ATP binding"/>
    <property type="evidence" value="ECO:0007669"/>
    <property type="project" value="UniProtKB-UniRule"/>
</dbReference>
<keyword evidence="16" id="KW-1185">Reference proteome</keyword>
<evidence type="ECO:0000313" key="15">
    <source>
        <dbReference type="EMBL" id="MBC5725931.1"/>
    </source>
</evidence>
<comment type="caution">
    <text evidence="15">The sequence shown here is derived from an EMBL/GenBank/DDBJ whole genome shotgun (WGS) entry which is preliminary data.</text>
</comment>
<dbReference type="InterPro" id="IPR014016">
    <property type="entry name" value="UvrD-like_ATP-bd"/>
</dbReference>
<dbReference type="Gene3D" id="3.20.20.140">
    <property type="entry name" value="Metal-dependent hydrolases"/>
    <property type="match status" value="1"/>
</dbReference>
<evidence type="ECO:0000256" key="9">
    <source>
        <dbReference type="ARBA" id="ARBA00034808"/>
    </source>
</evidence>
<evidence type="ECO:0000256" key="5">
    <source>
        <dbReference type="ARBA" id="ARBA00022840"/>
    </source>
</evidence>
<proteinExistence type="inferred from homology"/>
<dbReference type="SUPFAM" id="SSF89550">
    <property type="entry name" value="PHP domain-like"/>
    <property type="match status" value="1"/>
</dbReference>
<dbReference type="PROSITE" id="PS51198">
    <property type="entry name" value="UVRD_HELICASE_ATP_BIND"/>
    <property type="match status" value="1"/>
</dbReference>
<sequence length="1049" mass="116331">MYVADLHIHSRFSRATSRDCDAPHLDWWARRKGIRLVGTGDFTHPAWRSELKEQLVPAGDGVYTLREALRLPDSMQGETPYFVVTGEISSIYKRGGRTRKVHNVILLPSLEAADELAARLEAIGNIRSDGRPILGLDSRDLLELTLEACPDAEFIPAHIWTPHFSMFGAFSGFDTMEECFADLTPHIHAVETGLSSDPPMNWRVSQLDGLTLVSHSDAHSPSKLGREANLLETALSYSALTHAIRTGEGFLGTVEFFPEEGKYHLDGHRNCGVCLTPAETAAREGLCPVCGKKLTIGVEHRVEELADRPEGFRPENAKPFESLAPLPEVIAASTGASAAGKKVMEQYERLLHELGPEFHILRQSPIEEIERLAGPCVAEGVRRLRKGQVERRPGFDGEYGTISLLTPAEIEQYSGQMSLFGAEPVKRKRGARKIPLKQAGTPPDALPESNPETLNPEQREAVETDRPVVAVIAGPGTGKTKTLVARIAWLVEERGVKPDEITAVTFTNQAAAEMRQRLEKRLGGKRAVQRMTIGTFHSICLRLLGEVRLLGQSEALTIAAETLRTCGRKGGAWELLQGVSRLKNGIAADAAGIDRELAEAYNERLRALGVLDFDDLLAEALRLDTAGRKCFRYLLVDEFQDINDVQYELVRAWSRGGAGLFVIGDPDQSIYGFRGAGGRCFGRLQEERPDTRVIRLKRNYRSTPEILQAALPVIDRNPGGPRVLEPSRPAGGAVRLVTAADDFAEAVFVAKEVGRIAGGVDMLEAQKHGQERAVRAFSDIAVLCRTHRQLELVEKCLRHDDIPCVISGREDFLDADEVRGVLSFFRFLRVPEDQTALETALRLVWDCPADLVQKARQACAEQGGFQPEVWEPVVRGYGFLEAWLERAAEWQPLVDREKPRALVERWEQAYGSSPALERLRNTAVFYEDFDSLWYALTIGQEADLNRAAGKGWESGAVRLMTLHGSKGLEFPAVILAGVTSGMLPLVSQKHPTDTEEERRLFYVGMTRAREELILTTTKEASPFLCDLPEAVQRESTGRRRQTEEQISFF</sequence>
<dbReference type="InterPro" id="IPR000212">
    <property type="entry name" value="DNA_helicase_UvrD/REP"/>
</dbReference>
<dbReference type="InterPro" id="IPR013986">
    <property type="entry name" value="DExx_box_DNA_helicase_dom_sf"/>
</dbReference>
<dbReference type="Pfam" id="PF13361">
    <property type="entry name" value="UvrD_C"/>
    <property type="match status" value="2"/>
</dbReference>
<dbReference type="GO" id="GO:0043138">
    <property type="term" value="F:3'-5' DNA helicase activity"/>
    <property type="evidence" value="ECO:0007669"/>
    <property type="project" value="UniProtKB-EC"/>
</dbReference>
<evidence type="ECO:0000259" key="14">
    <source>
        <dbReference type="PROSITE" id="PS51217"/>
    </source>
</evidence>
<dbReference type="Proteomes" id="UP000606499">
    <property type="component" value="Unassembled WGS sequence"/>
</dbReference>
<dbReference type="Gene3D" id="3.40.50.300">
    <property type="entry name" value="P-loop containing nucleotide triphosphate hydrolases"/>
    <property type="match status" value="2"/>
</dbReference>
<gene>
    <name evidence="15" type="ORF">H8S45_10740</name>
</gene>
<dbReference type="RefSeq" id="WP_186950077.1">
    <property type="nucleotide sequence ID" value="NZ_JACOPL010000009.1"/>
</dbReference>
<reference evidence="15" key="1">
    <citation type="submission" date="2020-08" db="EMBL/GenBank/DDBJ databases">
        <title>Genome public.</title>
        <authorList>
            <person name="Liu C."/>
            <person name="Sun Q."/>
        </authorList>
    </citation>
    <scope>NUCLEOTIDE SEQUENCE</scope>
    <source>
        <strain evidence="15">NSJ-28</strain>
    </source>
</reference>
<dbReference type="AlphaFoldDB" id="A0A923LWY6"/>
<accession>A0A923LWY6</accession>
<comment type="catalytic activity">
    <reaction evidence="8">
        <text>Couples ATP hydrolysis with the unwinding of duplex DNA by translocating in the 3'-5' direction.</text>
        <dbReference type="EC" id="5.6.2.4"/>
    </reaction>
</comment>
<dbReference type="InterPro" id="IPR016195">
    <property type="entry name" value="Pol/histidinol_Pase-like"/>
</dbReference>
<evidence type="ECO:0000256" key="7">
    <source>
        <dbReference type="ARBA" id="ARBA00023235"/>
    </source>
</evidence>
<protein>
    <recommendedName>
        <fullName evidence="9">DNA 3'-5' helicase</fullName>
        <ecNumber evidence="9">5.6.2.4</ecNumber>
    </recommendedName>
</protein>
<feature type="domain" description="UvrD-like helicase C-terminal" evidence="14">
    <location>
        <begin position="704"/>
        <end position="967"/>
    </location>
</feature>
<evidence type="ECO:0000256" key="11">
    <source>
        <dbReference type="PROSITE-ProRule" id="PRU00560"/>
    </source>
</evidence>
<evidence type="ECO:0000256" key="2">
    <source>
        <dbReference type="ARBA" id="ARBA00022741"/>
    </source>
</evidence>
<keyword evidence="3 11" id="KW-0378">Hydrolase</keyword>
<dbReference type="CDD" id="cd19067">
    <property type="entry name" value="PfuEndoQ-like"/>
    <property type="match status" value="1"/>
</dbReference>
<evidence type="ECO:0000256" key="4">
    <source>
        <dbReference type="ARBA" id="ARBA00022806"/>
    </source>
</evidence>
<evidence type="ECO:0000313" key="16">
    <source>
        <dbReference type="Proteomes" id="UP000606499"/>
    </source>
</evidence>
<evidence type="ECO:0000256" key="10">
    <source>
        <dbReference type="ARBA" id="ARBA00048988"/>
    </source>
</evidence>
<dbReference type="PROSITE" id="PS51217">
    <property type="entry name" value="UVRD_HELICASE_CTER"/>
    <property type="match status" value="1"/>
</dbReference>
<comment type="similarity">
    <text evidence="1">Belongs to the helicase family. UvrD subfamily.</text>
</comment>
<evidence type="ECO:0000256" key="12">
    <source>
        <dbReference type="SAM" id="MobiDB-lite"/>
    </source>
</evidence>
<dbReference type="CDD" id="cd18807">
    <property type="entry name" value="SF1_C_UvrD"/>
    <property type="match status" value="1"/>
</dbReference>
<dbReference type="EC" id="5.6.2.4" evidence="9"/>
<evidence type="ECO:0000259" key="13">
    <source>
        <dbReference type="PROSITE" id="PS51198"/>
    </source>
</evidence>
<organism evidence="15 16">
    <name type="scientific">Agathobaculum faecis</name>
    <dbReference type="NCBI Taxonomy" id="2763013"/>
    <lineage>
        <taxon>Bacteria</taxon>
        <taxon>Bacillati</taxon>
        <taxon>Bacillota</taxon>
        <taxon>Clostridia</taxon>
        <taxon>Eubacteriales</taxon>
        <taxon>Butyricicoccaceae</taxon>
        <taxon>Agathobaculum</taxon>
    </lineage>
</organism>
<feature type="region of interest" description="Disordered" evidence="12">
    <location>
        <begin position="430"/>
        <end position="461"/>
    </location>
</feature>
<dbReference type="GO" id="GO:0003677">
    <property type="term" value="F:DNA binding"/>
    <property type="evidence" value="ECO:0007669"/>
    <property type="project" value="UniProtKB-KW"/>
</dbReference>
<dbReference type="Gene3D" id="1.10.10.160">
    <property type="match status" value="1"/>
</dbReference>
<dbReference type="CDD" id="cd17932">
    <property type="entry name" value="DEXQc_UvrD"/>
    <property type="match status" value="1"/>
</dbReference>
<feature type="binding site" evidence="11">
    <location>
        <begin position="473"/>
        <end position="480"/>
    </location>
    <ligand>
        <name>ATP</name>
        <dbReference type="ChEBI" id="CHEBI:30616"/>
    </ligand>
</feature>
<dbReference type="GO" id="GO:0000725">
    <property type="term" value="P:recombinational repair"/>
    <property type="evidence" value="ECO:0007669"/>
    <property type="project" value="TreeGrafter"/>
</dbReference>
<keyword evidence="2 11" id="KW-0547">Nucleotide-binding</keyword>
<name>A0A923LWY6_9FIRM</name>
<feature type="domain" description="UvrD-like helicase ATP-binding" evidence="13">
    <location>
        <begin position="452"/>
        <end position="703"/>
    </location>
</feature>
<dbReference type="Pfam" id="PF00580">
    <property type="entry name" value="UvrD-helicase"/>
    <property type="match status" value="2"/>
</dbReference>
<comment type="catalytic activity">
    <reaction evidence="10">
        <text>ATP + H2O = ADP + phosphate + H(+)</text>
        <dbReference type="Rhea" id="RHEA:13065"/>
        <dbReference type="ChEBI" id="CHEBI:15377"/>
        <dbReference type="ChEBI" id="CHEBI:15378"/>
        <dbReference type="ChEBI" id="CHEBI:30616"/>
        <dbReference type="ChEBI" id="CHEBI:43474"/>
        <dbReference type="ChEBI" id="CHEBI:456216"/>
        <dbReference type="EC" id="5.6.2.4"/>
    </reaction>
</comment>
<evidence type="ECO:0000256" key="3">
    <source>
        <dbReference type="ARBA" id="ARBA00022801"/>
    </source>
</evidence>
<keyword evidence="5 11" id="KW-0067">ATP-binding</keyword>
<dbReference type="EMBL" id="JACOPL010000009">
    <property type="protein sequence ID" value="MBC5725931.1"/>
    <property type="molecule type" value="Genomic_DNA"/>
</dbReference>
<evidence type="ECO:0000256" key="8">
    <source>
        <dbReference type="ARBA" id="ARBA00034617"/>
    </source>
</evidence>
<keyword evidence="7" id="KW-0413">Isomerase</keyword>
<dbReference type="Gene3D" id="1.10.486.10">
    <property type="entry name" value="PCRA, domain 4"/>
    <property type="match status" value="1"/>
</dbReference>
<dbReference type="InterPro" id="IPR027417">
    <property type="entry name" value="P-loop_NTPase"/>
</dbReference>
<evidence type="ECO:0000256" key="6">
    <source>
        <dbReference type="ARBA" id="ARBA00023125"/>
    </source>
</evidence>
<dbReference type="PANTHER" id="PTHR11070:SF2">
    <property type="entry name" value="ATP-DEPENDENT DNA HELICASE SRS2"/>
    <property type="match status" value="1"/>
</dbReference>
<dbReference type="SUPFAM" id="SSF52540">
    <property type="entry name" value="P-loop containing nucleoside triphosphate hydrolases"/>
    <property type="match status" value="1"/>
</dbReference>
<dbReference type="GO" id="GO:0016787">
    <property type="term" value="F:hydrolase activity"/>
    <property type="evidence" value="ECO:0007669"/>
    <property type="project" value="UniProtKB-UniRule"/>
</dbReference>
<keyword evidence="4 11" id="KW-0347">Helicase</keyword>
<evidence type="ECO:0000256" key="1">
    <source>
        <dbReference type="ARBA" id="ARBA00009922"/>
    </source>
</evidence>
<dbReference type="PANTHER" id="PTHR11070">
    <property type="entry name" value="UVRD / RECB / PCRA DNA HELICASE FAMILY MEMBER"/>
    <property type="match status" value="1"/>
</dbReference>
<dbReference type="InterPro" id="IPR014017">
    <property type="entry name" value="DNA_helicase_UvrD-like_C"/>
</dbReference>
<keyword evidence="6" id="KW-0238">DNA-binding</keyword>